<accession>A0A9P7C082</accession>
<reference evidence="1" key="1">
    <citation type="journal article" date="2020" name="Microb. Genom.">
        <title>Genetic diversity of clinical and environmental Mucorales isolates obtained from an investigation of mucormycosis cases among solid organ transplant recipients.</title>
        <authorList>
            <person name="Nguyen M.H."/>
            <person name="Kaul D."/>
            <person name="Muto C."/>
            <person name="Cheng S.J."/>
            <person name="Richter R.A."/>
            <person name="Bruno V.M."/>
            <person name="Liu G."/>
            <person name="Beyhan S."/>
            <person name="Sundermann A.J."/>
            <person name="Mounaud S."/>
            <person name="Pasculle A.W."/>
            <person name="Nierman W.C."/>
            <person name="Driscoll E."/>
            <person name="Cumbie R."/>
            <person name="Clancy C.J."/>
            <person name="Dupont C.L."/>
        </authorList>
    </citation>
    <scope>NUCLEOTIDE SEQUENCE</scope>
    <source>
        <strain evidence="1">GL16</strain>
    </source>
</reference>
<protein>
    <submittedName>
        <fullName evidence="1">Uncharacterized protein</fullName>
    </submittedName>
</protein>
<proteinExistence type="predicted"/>
<dbReference type="AlphaFoldDB" id="A0A9P7C082"/>
<dbReference type="EMBL" id="JAANIT010006935">
    <property type="protein sequence ID" value="KAG1530197.1"/>
    <property type="molecule type" value="Genomic_DNA"/>
</dbReference>
<organism evidence="1 2">
    <name type="scientific">Rhizopus oryzae</name>
    <name type="common">Mucormycosis agent</name>
    <name type="synonym">Rhizopus arrhizus var. delemar</name>
    <dbReference type="NCBI Taxonomy" id="64495"/>
    <lineage>
        <taxon>Eukaryota</taxon>
        <taxon>Fungi</taxon>
        <taxon>Fungi incertae sedis</taxon>
        <taxon>Mucoromycota</taxon>
        <taxon>Mucoromycotina</taxon>
        <taxon>Mucoromycetes</taxon>
        <taxon>Mucorales</taxon>
        <taxon>Mucorineae</taxon>
        <taxon>Rhizopodaceae</taxon>
        <taxon>Rhizopus</taxon>
    </lineage>
</organism>
<evidence type="ECO:0000313" key="2">
    <source>
        <dbReference type="Proteomes" id="UP000717996"/>
    </source>
</evidence>
<dbReference type="Proteomes" id="UP000717996">
    <property type="component" value="Unassembled WGS sequence"/>
</dbReference>
<name>A0A9P7C082_RHIOR</name>
<sequence>MINIDEKIDFDRFNIRFVPTWFAKIWYKKKPEVRDNMFKKLMDKFMYMNDNHDSECPYYSYVVRNVHVEDRISFYTEEIIPLHDEVELMDGTRGALLNKLNLVTDTYEPVLTEVPIYKEHSYIPVHQEPVEKDPLDDLEEVIPSIRMAIEMVERDAPPLLNTWRSYVQYFFKKTS</sequence>
<comment type="caution">
    <text evidence="1">The sequence shown here is derived from an EMBL/GenBank/DDBJ whole genome shotgun (WGS) entry which is preliminary data.</text>
</comment>
<gene>
    <name evidence="1" type="ORF">G6F51_013913</name>
</gene>
<evidence type="ECO:0000313" key="1">
    <source>
        <dbReference type="EMBL" id="KAG1530197.1"/>
    </source>
</evidence>